<evidence type="ECO:0000256" key="1">
    <source>
        <dbReference type="SAM" id="MobiDB-lite"/>
    </source>
</evidence>
<dbReference type="GO" id="GO:0033551">
    <property type="term" value="C:monopolin complex"/>
    <property type="evidence" value="ECO:0007669"/>
    <property type="project" value="InterPro"/>
</dbReference>
<name>A0A9W4UKU4_9PLEO</name>
<sequence length="528" mass="57641">MAPRSTAVNVSFTVDSASEDETRDELDIFPTPDSNTENKVPARKPRGKVAQTAKSAPAIKATAKTRTTARRTSGSGASGVKKQGAGAAKKTSAKAGRKALAEKEVSNGNDTEEVDEFDAQEEVVAPAPVKATRRGRPPKAKVEEEEVEALPPTRRTRKTAEKEIAPKPTKAKSAAKTRVTKRTAAVDPVPEDLTIPETQQEPEPDPMDVDIEQSIELDEVPETMPPPPPPRPSARRIQQEAKTARQASAGPRRAGSASDTERDPALRRKVGDLTKKLEAMTARYDTLKDVAGATKESNFDQLKKKTDQISKDQDAVIKALKQQLAEVQSRSADMLSLKKDMAKLEKENARLNAENKKLTDSLASSQGENKTLSTKLAAARSSAPPDSKNIPGSAVKPRTTGVVLPGAAEAAKETQFQKQKVDLYSDLTNLIVLGCKKNEDDEEVYDCLQAGRNGTLHFQLTVTDNGDSYEDTEIWYTPLLDEKRDQDLIELLPDYLTDEISFPRAQAPKFYTKVVECMGKKIELVDQE</sequence>
<accession>A0A9W4UKU4</accession>
<dbReference type="CDD" id="cd23787">
    <property type="entry name" value="RWD_CSM1"/>
    <property type="match status" value="1"/>
</dbReference>
<dbReference type="Proteomes" id="UP001152607">
    <property type="component" value="Unassembled WGS sequence"/>
</dbReference>
<dbReference type="AlphaFoldDB" id="A0A9W4UKU4"/>
<dbReference type="Pfam" id="PF12539">
    <property type="entry name" value="Csm1"/>
    <property type="match status" value="1"/>
</dbReference>
<dbReference type="GO" id="GO:0051315">
    <property type="term" value="P:attachment of mitotic spindle microtubules to kinetochore"/>
    <property type="evidence" value="ECO:0007669"/>
    <property type="project" value="TreeGrafter"/>
</dbReference>
<evidence type="ECO:0000313" key="4">
    <source>
        <dbReference type="Proteomes" id="UP001152607"/>
    </source>
</evidence>
<dbReference type="PANTHER" id="PTHR28006:SF1">
    <property type="entry name" value="MONOPOLIN COMPLEX SUBUNIT CSM1"/>
    <property type="match status" value="1"/>
</dbReference>
<feature type="compositionally biased region" description="Basic and acidic residues" evidence="1">
    <location>
        <begin position="259"/>
        <end position="272"/>
    </location>
</feature>
<feature type="region of interest" description="Disordered" evidence="1">
    <location>
        <begin position="1"/>
        <end position="272"/>
    </location>
</feature>
<dbReference type="Gene3D" id="3.90.1150.80">
    <property type="match status" value="1"/>
</dbReference>
<feature type="region of interest" description="Disordered" evidence="1">
    <location>
        <begin position="355"/>
        <end position="398"/>
    </location>
</feature>
<keyword evidence="4" id="KW-1185">Reference proteome</keyword>
<dbReference type="GO" id="GO:0045144">
    <property type="term" value="P:meiotic sister chromatid segregation"/>
    <property type="evidence" value="ECO:0007669"/>
    <property type="project" value="TreeGrafter"/>
</dbReference>
<feature type="compositionally biased region" description="Basic residues" evidence="1">
    <location>
        <begin position="169"/>
        <end position="181"/>
    </location>
</feature>
<feature type="compositionally biased region" description="Polar residues" evidence="1">
    <location>
        <begin position="1"/>
        <end position="16"/>
    </location>
</feature>
<dbReference type="InterPro" id="IPR020981">
    <property type="entry name" value="Csm1/Pcs1_C"/>
</dbReference>
<feature type="domain" description="Monopolin complex subunit Csm1/Pcs1 C-terminal" evidence="2">
    <location>
        <begin position="420"/>
        <end position="504"/>
    </location>
</feature>
<gene>
    <name evidence="3" type="ORF">PDIGIT_LOCUS10263</name>
</gene>
<dbReference type="GO" id="GO:0005730">
    <property type="term" value="C:nucleolus"/>
    <property type="evidence" value="ECO:0007669"/>
    <property type="project" value="TreeGrafter"/>
</dbReference>
<protein>
    <recommendedName>
        <fullName evidence="2">Monopolin complex subunit Csm1/Pcs1 C-terminal domain-containing protein</fullName>
    </recommendedName>
</protein>
<dbReference type="EMBL" id="CAOQHR010000007">
    <property type="protein sequence ID" value="CAI6337154.1"/>
    <property type="molecule type" value="Genomic_DNA"/>
</dbReference>
<proteinExistence type="predicted"/>
<organism evidence="3 4">
    <name type="scientific">Periconia digitata</name>
    <dbReference type="NCBI Taxonomy" id="1303443"/>
    <lineage>
        <taxon>Eukaryota</taxon>
        <taxon>Fungi</taxon>
        <taxon>Dikarya</taxon>
        <taxon>Ascomycota</taxon>
        <taxon>Pezizomycotina</taxon>
        <taxon>Dothideomycetes</taxon>
        <taxon>Pleosporomycetidae</taxon>
        <taxon>Pleosporales</taxon>
        <taxon>Massarineae</taxon>
        <taxon>Periconiaceae</taxon>
        <taxon>Periconia</taxon>
    </lineage>
</organism>
<dbReference type="GO" id="GO:0034506">
    <property type="term" value="C:chromosome, centromeric core domain"/>
    <property type="evidence" value="ECO:0007669"/>
    <property type="project" value="TreeGrafter"/>
</dbReference>
<feature type="compositionally biased region" description="Low complexity" evidence="1">
    <location>
        <begin position="244"/>
        <end position="258"/>
    </location>
</feature>
<evidence type="ECO:0000259" key="2">
    <source>
        <dbReference type="Pfam" id="PF12539"/>
    </source>
</evidence>
<dbReference type="PANTHER" id="PTHR28006">
    <property type="entry name" value="MONOPOLIN COMPLEX SUBUNIT CSM1"/>
    <property type="match status" value="1"/>
</dbReference>
<reference evidence="3" key="1">
    <citation type="submission" date="2023-01" db="EMBL/GenBank/DDBJ databases">
        <authorList>
            <person name="Van Ghelder C."/>
            <person name="Rancurel C."/>
        </authorList>
    </citation>
    <scope>NUCLEOTIDE SEQUENCE</scope>
    <source>
        <strain evidence="3">CNCM I-4278</strain>
    </source>
</reference>
<feature type="compositionally biased region" description="Polar residues" evidence="1">
    <location>
        <begin position="361"/>
        <end position="374"/>
    </location>
</feature>
<feature type="compositionally biased region" description="Acidic residues" evidence="1">
    <location>
        <begin position="200"/>
        <end position="221"/>
    </location>
</feature>
<dbReference type="OrthoDB" id="2431049at2759"/>
<dbReference type="FunFam" id="3.90.1150.80:FF:000001">
    <property type="entry name" value="Chromosome segregation protein (Pcs1)"/>
    <property type="match status" value="1"/>
</dbReference>
<comment type="caution">
    <text evidence="3">The sequence shown here is derived from an EMBL/GenBank/DDBJ whole genome shotgun (WGS) entry which is preliminary data.</text>
</comment>
<evidence type="ECO:0000313" key="3">
    <source>
        <dbReference type="EMBL" id="CAI6337154.1"/>
    </source>
</evidence>
<feature type="compositionally biased region" description="Pro residues" evidence="1">
    <location>
        <begin position="223"/>
        <end position="232"/>
    </location>
</feature>
<feature type="compositionally biased region" description="Low complexity" evidence="1">
    <location>
        <begin position="60"/>
        <end position="90"/>
    </location>
</feature>
<dbReference type="GO" id="GO:1990644">
    <property type="term" value="F:microtubule site clamp"/>
    <property type="evidence" value="ECO:0007669"/>
    <property type="project" value="TreeGrafter"/>
</dbReference>
<dbReference type="GO" id="GO:0072686">
    <property type="term" value="C:mitotic spindle"/>
    <property type="evidence" value="ECO:0007669"/>
    <property type="project" value="TreeGrafter"/>
</dbReference>
<feature type="compositionally biased region" description="Acidic residues" evidence="1">
    <location>
        <begin position="110"/>
        <end position="121"/>
    </location>
</feature>
<dbReference type="InterPro" id="IPR038608">
    <property type="entry name" value="Csm1/Pcs1_C_sf"/>
</dbReference>
<dbReference type="InterPro" id="IPR040349">
    <property type="entry name" value="Csm1/Pcs1"/>
</dbReference>